<evidence type="ECO:0000313" key="2">
    <source>
        <dbReference type="EMBL" id="EFE98357.1"/>
    </source>
</evidence>
<organism evidence="2 3">
    <name type="scientific">Serratia odorifera DSM 4582</name>
    <dbReference type="NCBI Taxonomy" id="667129"/>
    <lineage>
        <taxon>Bacteria</taxon>
        <taxon>Pseudomonadati</taxon>
        <taxon>Pseudomonadota</taxon>
        <taxon>Gammaproteobacteria</taxon>
        <taxon>Enterobacterales</taxon>
        <taxon>Yersiniaceae</taxon>
        <taxon>Serratia</taxon>
    </lineage>
</organism>
<dbReference type="AlphaFoldDB" id="D4DVQ5"/>
<comment type="caution">
    <text evidence="2">The sequence shown here is derived from an EMBL/GenBank/DDBJ whole genome shotgun (WGS) entry which is preliminary data.</text>
</comment>
<proteinExistence type="predicted"/>
<keyword evidence="1" id="KW-0472">Membrane</keyword>
<keyword evidence="1" id="KW-1133">Transmembrane helix</keyword>
<evidence type="ECO:0000256" key="1">
    <source>
        <dbReference type="SAM" id="Phobius"/>
    </source>
</evidence>
<accession>D4DVQ5</accession>
<protein>
    <submittedName>
        <fullName evidence="2">Uncharacterized protein</fullName>
    </submittedName>
</protein>
<gene>
    <name evidence="2" type="ORF">HMPREF0758_0005</name>
</gene>
<feature type="transmembrane region" description="Helical" evidence="1">
    <location>
        <begin position="50"/>
        <end position="71"/>
    </location>
</feature>
<feature type="transmembrane region" description="Helical" evidence="1">
    <location>
        <begin position="20"/>
        <end position="44"/>
    </location>
</feature>
<dbReference type="RefSeq" id="WP_004966550.1">
    <property type="nucleotide sequence ID" value="NZ_GG753593.1"/>
</dbReference>
<reference evidence="2 3" key="1">
    <citation type="submission" date="2010-01" db="EMBL/GenBank/DDBJ databases">
        <authorList>
            <person name="Muzny D."/>
            <person name="Qin X."/>
            <person name="Deng J."/>
            <person name="Jiang H."/>
            <person name="Liu Y."/>
            <person name="Qu J."/>
            <person name="Song X.-Z."/>
            <person name="Zhang L."/>
            <person name="Thornton R."/>
            <person name="Coyle M."/>
            <person name="Francisco L."/>
            <person name="Jackson L."/>
            <person name="Javaid M."/>
            <person name="Korchina V."/>
            <person name="Kovar C."/>
            <person name="Mata R."/>
            <person name="Mathew T."/>
            <person name="Ngo R."/>
            <person name="Nguyen L."/>
            <person name="Nguyen N."/>
            <person name="Okwuonu G."/>
            <person name="Ongeri F."/>
            <person name="Pham C."/>
            <person name="Simmons D."/>
            <person name="Wilczek-Boney K."/>
            <person name="Hale W."/>
            <person name="Jakkamsetti A."/>
            <person name="Pham P."/>
            <person name="Ruth R."/>
            <person name="San Lucas F."/>
            <person name="Warren J."/>
            <person name="Zhang J."/>
            <person name="Zhao Z."/>
            <person name="Zhou C."/>
            <person name="Zhu D."/>
            <person name="Lee S."/>
            <person name="Bess C."/>
            <person name="Blankenburg K."/>
            <person name="Forbes L."/>
            <person name="Fu Q."/>
            <person name="Gubbala S."/>
            <person name="Hirani K."/>
            <person name="Jayaseelan J.C."/>
            <person name="Lara F."/>
            <person name="Munidasa M."/>
            <person name="Palculict T."/>
            <person name="Patil S."/>
            <person name="Pu L.-L."/>
            <person name="Saada N."/>
            <person name="Tang L."/>
            <person name="Weissenberger G."/>
            <person name="Zhu Y."/>
            <person name="Hemphill L."/>
            <person name="Shang Y."/>
            <person name="Youmans B."/>
            <person name="Ayvaz T."/>
            <person name="Ross M."/>
            <person name="Santibanez J."/>
            <person name="Aqrawi P."/>
            <person name="Gross S."/>
            <person name="Joshi V."/>
            <person name="Fowler G."/>
            <person name="Nazareth L."/>
            <person name="Reid J."/>
            <person name="Worley K."/>
            <person name="Petrosino J."/>
            <person name="Highlander S."/>
            <person name="Gibbs R."/>
        </authorList>
    </citation>
    <scope>NUCLEOTIDE SEQUENCE [LARGE SCALE GENOMIC DNA]</scope>
    <source>
        <strain evidence="2 3">DSM 4582</strain>
    </source>
</reference>
<dbReference type="HOGENOM" id="CLU_2283553_0_0_6"/>
<dbReference type="STRING" id="667129.HMPREF0758_0005"/>
<dbReference type="EMBL" id="ADBY01000003">
    <property type="protein sequence ID" value="EFE98357.1"/>
    <property type="molecule type" value="Genomic_DNA"/>
</dbReference>
<evidence type="ECO:0000313" key="3">
    <source>
        <dbReference type="Proteomes" id="UP000005723"/>
    </source>
</evidence>
<keyword evidence="3" id="KW-1185">Reference proteome</keyword>
<name>D4DVQ5_SEROD</name>
<sequence>AFFIYEAPTAQREVRMTRMLIRAADGAVHTGSAVSFVLGIINYFSQSEWIILGVIFGMFCSAFGIALGIYFRCRRERLLRDWINRRKESIDTEELEMLERE</sequence>
<feature type="non-terminal residue" evidence="2">
    <location>
        <position position="1"/>
    </location>
</feature>
<dbReference type="Proteomes" id="UP000005723">
    <property type="component" value="Unassembled WGS sequence"/>
</dbReference>
<keyword evidence="1" id="KW-0812">Transmembrane</keyword>